<evidence type="ECO:0008006" key="4">
    <source>
        <dbReference type="Google" id="ProtNLM"/>
    </source>
</evidence>
<dbReference type="GO" id="GO:0047746">
    <property type="term" value="F:chlorophyllase activity"/>
    <property type="evidence" value="ECO:0007669"/>
    <property type="project" value="TreeGrafter"/>
</dbReference>
<evidence type="ECO:0000313" key="2">
    <source>
        <dbReference type="EMBL" id="PKQ44148.1"/>
    </source>
</evidence>
<protein>
    <recommendedName>
        <fullName evidence="4">Alpha/beta hydrolase</fullName>
    </recommendedName>
</protein>
<dbReference type="SUPFAM" id="SSF53474">
    <property type="entry name" value="alpha/beta-Hydrolases"/>
    <property type="match status" value="1"/>
</dbReference>
<evidence type="ECO:0000313" key="3">
    <source>
        <dbReference type="Proteomes" id="UP000233435"/>
    </source>
</evidence>
<feature type="transmembrane region" description="Helical" evidence="1">
    <location>
        <begin position="141"/>
        <end position="162"/>
    </location>
</feature>
<feature type="transmembrane region" description="Helical" evidence="1">
    <location>
        <begin position="56"/>
        <end position="76"/>
    </location>
</feature>
<feature type="transmembrane region" description="Helical" evidence="1">
    <location>
        <begin position="110"/>
        <end position="129"/>
    </location>
</feature>
<keyword evidence="3" id="KW-1185">Reference proteome</keyword>
<keyword evidence="1" id="KW-1133">Transmembrane helix</keyword>
<dbReference type="PANTHER" id="PTHR33428">
    <property type="entry name" value="CHLOROPHYLLASE-2, CHLOROPLASTIC"/>
    <property type="match status" value="1"/>
</dbReference>
<dbReference type="Pfam" id="PF07224">
    <property type="entry name" value="Chlorophyllase"/>
    <property type="match status" value="1"/>
</dbReference>
<keyword evidence="1" id="KW-0812">Transmembrane</keyword>
<name>A0A2N3HH66_9FLAO</name>
<proteinExistence type="predicted"/>
<feature type="transmembrane region" description="Helical" evidence="1">
    <location>
        <begin position="88"/>
        <end position="104"/>
    </location>
</feature>
<dbReference type="AlphaFoldDB" id="A0A2N3HH66"/>
<comment type="caution">
    <text evidence="2">The sequence shown here is derived from an EMBL/GenBank/DDBJ whole genome shotgun (WGS) entry which is preliminary data.</text>
</comment>
<gene>
    <name evidence="2" type="ORF">CSW08_15265</name>
</gene>
<dbReference type="GO" id="GO:0015996">
    <property type="term" value="P:chlorophyll catabolic process"/>
    <property type="evidence" value="ECO:0007669"/>
    <property type="project" value="TreeGrafter"/>
</dbReference>
<keyword evidence="1" id="KW-0472">Membrane</keyword>
<accession>A0A2N3HH66</accession>
<organism evidence="2 3">
    <name type="scientific">Confluentibacter flavum</name>
    <dbReference type="NCBI Taxonomy" id="1909700"/>
    <lineage>
        <taxon>Bacteria</taxon>
        <taxon>Pseudomonadati</taxon>
        <taxon>Bacteroidota</taxon>
        <taxon>Flavobacteriia</taxon>
        <taxon>Flavobacteriales</taxon>
        <taxon>Flavobacteriaceae</taxon>
        <taxon>Confluentibacter</taxon>
    </lineage>
</organism>
<dbReference type="Gene3D" id="3.40.50.1820">
    <property type="entry name" value="alpha/beta hydrolase"/>
    <property type="match status" value="1"/>
</dbReference>
<dbReference type="InterPro" id="IPR017395">
    <property type="entry name" value="Chlorophyllase-like"/>
</dbReference>
<feature type="transmembrane region" description="Helical" evidence="1">
    <location>
        <begin position="28"/>
        <end position="50"/>
    </location>
</feature>
<dbReference type="EMBL" id="PJEO01000052">
    <property type="protein sequence ID" value="PKQ44148.1"/>
    <property type="molecule type" value="Genomic_DNA"/>
</dbReference>
<reference evidence="2 3" key="1">
    <citation type="submission" date="2017-12" db="EMBL/GenBank/DDBJ databases">
        <title>Confluentibacter flavum sp. nov., isolated from the saline lake.</title>
        <authorList>
            <person name="Yu L."/>
        </authorList>
    </citation>
    <scope>NUCLEOTIDE SEQUENCE [LARGE SCALE GENOMIC DNA]</scope>
    <source>
        <strain evidence="2 3">3B</strain>
    </source>
</reference>
<sequence>MIIKLLSIIKNFLNFIKSYTPTKAETNAISVGLFAFSGILLIAFIVLLTLEINSNWVFFVFGALGLMIVVLGLIFNYITDILSRIPRIFRLAGFVSLLFIYKLLDSNKIIVTFLLIHICLCSFLVYIFFRGNFYKFSIVKKIISILGIIYAFMGIVLFVVLFNSLGFETRDSINNAALLSQANISHIQAKSPAETGLYKVKTLSYGSGSDKQRPEYANEIDIKAKSVDATEFIDNWSGLTGWWRTKYWGFDKSNLPLNARVWYPENNGSFPLVLMVHGDHPMQDFSDSGYAYLGELLASRGYIFVSVDENFLNNIWAYYAGALYKENDARALLLLEHLKLWHEWNQENKSPFFNKIDTSKITLIGHSKGGESIAHAALFNKLPYYPDNAKIPFDYNFNIKSLIAIAPVDGQYKPSGESSYLENIDYLAIHGSHDAEVRSFVGLKQYDRIKFSDSKYHFKSGLYIHRANHGQFNTTWGNKDSFSPFTGILNLKELMDETSQREIAKVYISAFLEASLKNNKAYLPLFLDYRTGDDWLPETIFLNEFEDSNCKYVCTFDEDFNLSTTTLDGGNISTKNLIIWREEQIRMKFENRETKGVVVGWDNTRILNSNTYSTPSFSIALPSKKLNIESNTLFVFSMAMIEDYSNDLEEELMDFTISLIDSKGERVIFPLSKVSYLQEPLTVALEKADFINGYKESERMLKTFSFAINDIQLLNPFFDFNEITNIEFLFDRTKKGVLIMDNIGFTKSLNGLQ</sequence>
<dbReference type="InterPro" id="IPR029058">
    <property type="entry name" value="AB_hydrolase_fold"/>
</dbReference>
<dbReference type="PANTHER" id="PTHR33428:SF14">
    <property type="entry name" value="CARBOXYLESTERASE TYPE B DOMAIN-CONTAINING PROTEIN"/>
    <property type="match status" value="1"/>
</dbReference>
<evidence type="ECO:0000256" key="1">
    <source>
        <dbReference type="SAM" id="Phobius"/>
    </source>
</evidence>
<dbReference type="Proteomes" id="UP000233435">
    <property type="component" value="Unassembled WGS sequence"/>
</dbReference>